<dbReference type="RefSeq" id="WP_220648360.1">
    <property type="nucleotide sequence ID" value="NZ_CP080647.1"/>
</dbReference>
<protein>
    <submittedName>
        <fullName evidence="1">Uncharacterized protein</fullName>
    </submittedName>
</protein>
<sequence>MSEPGTTCPSVDWDAGVGMLTIRADGLAPRAQRATVTFHSRIWISLDDHAEPTAVDILDVPEIMARVVPRARRARDGEPAARPGIPWLLDPESDWAWIQLDGGPDRSRLVREGRVEVWLTGELPVRVRLWVPVSGTADRVDGRPR</sequence>
<evidence type="ECO:0000313" key="2">
    <source>
        <dbReference type="Proteomes" id="UP000827138"/>
    </source>
</evidence>
<dbReference type="EMBL" id="CP080647">
    <property type="protein sequence ID" value="QYX79576.1"/>
    <property type="molecule type" value="Genomic_DNA"/>
</dbReference>
<accession>A0ABX8XUH2</accession>
<dbReference type="Proteomes" id="UP000827138">
    <property type="component" value="Chromosome"/>
</dbReference>
<proteinExistence type="predicted"/>
<keyword evidence="2" id="KW-1185">Reference proteome</keyword>
<reference evidence="1 2" key="1">
    <citation type="submission" date="2021-08" db="EMBL/GenBank/DDBJ databases">
        <authorList>
            <person name="Ping M."/>
        </authorList>
    </citation>
    <scope>NUCLEOTIDE SEQUENCE [LARGE SCALE GENOMIC DNA]</scope>
    <source>
        <strain evidence="1 2">MG28</strain>
    </source>
</reference>
<gene>
    <name evidence="1" type="ORF">K1J60_26390</name>
</gene>
<name>A0ABX8XUH2_9ACTN</name>
<evidence type="ECO:0000313" key="1">
    <source>
        <dbReference type="EMBL" id="QYX79576.1"/>
    </source>
</evidence>
<organism evidence="1 2">
    <name type="scientific">Streptomyces akebiae</name>
    <dbReference type="NCBI Taxonomy" id="2865673"/>
    <lineage>
        <taxon>Bacteria</taxon>
        <taxon>Bacillati</taxon>
        <taxon>Actinomycetota</taxon>
        <taxon>Actinomycetes</taxon>
        <taxon>Kitasatosporales</taxon>
        <taxon>Streptomycetaceae</taxon>
        <taxon>Streptomyces</taxon>
    </lineage>
</organism>